<name>A0A3T1DFG5_9BACL</name>
<organism evidence="1 2">
    <name type="scientific">Cohnella abietis</name>
    <dbReference type="NCBI Taxonomy" id="2507935"/>
    <lineage>
        <taxon>Bacteria</taxon>
        <taxon>Bacillati</taxon>
        <taxon>Bacillota</taxon>
        <taxon>Bacilli</taxon>
        <taxon>Bacillales</taxon>
        <taxon>Paenibacillaceae</taxon>
        <taxon>Cohnella</taxon>
    </lineage>
</organism>
<dbReference type="AlphaFoldDB" id="A0A3T1DFG5"/>
<gene>
    <name evidence="1" type="ORF">KCTCHS21_60340</name>
</gene>
<keyword evidence="2" id="KW-1185">Reference proteome</keyword>
<dbReference type="EMBL" id="AP019400">
    <property type="protein sequence ID" value="BBI36635.1"/>
    <property type="molecule type" value="Genomic_DNA"/>
</dbReference>
<sequence>MEVVKDYLLGKILDNSNISFPKIMLLYNSRVGIIEQEKFLNFRKQIELTSISLYCELRAQHL</sequence>
<protein>
    <submittedName>
        <fullName evidence="1">Uncharacterized protein</fullName>
    </submittedName>
</protein>
<reference evidence="1 2" key="1">
    <citation type="submission" date="2019-01" db="EMBL/GenBank/DDBJ databases">
        <title>Complete genome sequence of Cohnella hallensis HS21 isolated from Korean fir (Abies koreana) rhizospheric soil.</title>
        <authorList>
            <person name="Jiang L."/>
            <person name="Kang S.W."/>
            <person name="Kim S."/>
            <person name="Jung J."/>
            <person name="Kim C.Y."/>
            <person name="Kim D.H."/>
            <person name="Kim S.W."/>
            <person name="Lee J."/>
        </authorList>
    </citation>
    <scope>NUCLEOTIDE SEQUENCE [LARGE SCALE GENOMIC DNA]</scope>
    <source>
        <strain evidence="1 2">HS21</strain>
    </source>
</reference>
<proteinExistence type="predicted"/>
<accession>A0A3T1DFG5</accession>
<evidence type="ECO:0000313" key="2">
    <source>
        <dbReference type="Proteomes" id="UP000289856"/>
    </source>
</evidence>
<dbReference type="Proteomes" id="UP000289856">
    <property type="component" value="Chromosome"/>
</dbReference>
<dbReference type="KEGG" id="cohn:KCTCHS21_60340"/>
<evidence type="ECO:0000313" key="1">
    <source>
        <dbReference type="EMBL" id="BBI36635.1"/>
    </source>
</evidence>